<accession>A0A255YEJ3</accession>
<dbReference type="EMBL" id="NOXT01000113">
    <property type="protein sequence ID" value="OYQ27629.1"/>
    <property type="molecule type" value="Genomic_DNA"/>
</dbReference>
<dbReference type="PANTHER" id="PTHR34309:SF1">
    <property type="entry name" value="PROTEIN GLCG"/>
    <property type="match status" value="1"/>
</dbReference>
<feature type="signal peptide" evidence="1">
    <location>
        <begin position="1"/>
        <end position="22"/>
    </location>
</feature>
<dbReference type="InterPro" id="IPR005624">
    <property type="entry name" value="PduO/GlcC-like"/>
</dbReference>
<dbReference type="OrthoDB" id="9815788at2"/>
<dbReference type="Proteomes" id="UP000216991">
    <property type="component" value="Unassembled WGS sequence"/>
</dbReference>
<sequence>MRAAPDAGLMRGLALVTLLALAAPAAAQLVQDKLVQDRPALTLAGARIITEAAQAEAEKRGLKVTIVVVDPAGVPIALRRMDDAPAPGPEIATGKAQTAARFGNPTAVFEQRLQKEGQLRYLTFPGAMVASEGGIPVKLNGRTVGAVGVSGATSQEDGLIAAAGVAALEAAAAKK</sequence>
<dbReference type="InterPro" id="IPR038084">
    <property type="entry name" value="PduO/GlcC-like_sf"/>
</dbReference>
<dbReference type="RefSeq" id="WP_094473948.1">
    <property type="nucleotide sequence ID" value="NZ_NOXT01000113.1"/>
</dbReference>
<evidence type="ECO:0000256" key="1">
    <source>
        <dbReference type="SAM" id="SignalP"/>
    </source>
</evidence>
<dbReference type="Gene3D" id="3.30.450.150">
    <property type="entry name" value="Haem-degrading domain"/>
    <property type="match status" value="1"/>
</dbReference>
<gene>
    <name evidence="2" type="ORF">CHU93_10205</name>
</gene>
<dbReference type="SUPFAM" id="SSF143744">
    <property type="entry name" value="GlcG-like"/>
    <property type="match status" value="1"/>
</dbReference>
<organism evidence="2 3">
    <name type="scientific">Sandarakinorhabdus cyanobacteriorum</name>
    <dbReference type="NCBI Taxonomy" id="1981098"/>
    <lineage>
        <taxon>Bacteria</taxon>
        <taxon>Pseudomonadati</taxon>
        <taxon>Pseudomonadota</taxon>
        <taxon>Alphaproteobacteria</taxon>
        <taxon>Sphingomonadales</taxon>
        <taxon>Sphingosinicellaceae</taxon>
        <taxon>Sandarakinorhabdus</taxon>
    </lineage>
</organism>
<dbReference type="InterPro" id="IPR052517">
    <property type="entry name" value="GlcG_carb_metab_protein"/>
</dbReference>
<dbReference type="AlphaFoldDB" id="A0A255YEJ3"/>
<name>A0A255YEJ3_9SPHN</name>
<evidence type="ECO:0000313" key="2">
    <source>
        <dbReference type="EMBL" id="OYQ27629.1"/>
    </source>
</evidence>
<reference evidence="2 3" key="1">
    <citation type="submission" date="2017-07" db="EMBL/GenBank/DDBJ databases">
        <title>Sandarakinorhabdus cyanobacteriorum sp. nov., a novel bacterium isolated from cyanobacterial aggregates in a eutrophic lake.</title>
        <authorList>
            <person name="Cai H."/>
        </authorList>
    </citation>
    <scope>NUCLEOTIDE SEQUENCE [LARGE SCALE GENOMIC DNA]</scope>
    <source>
        <strain evidence="2 3">TH057</strain>
    </source>
</reference>
<keyword evidence="3" id="KW-1185">Reference proteome</keyword>
<dbReference type="Pfam" id="PF03928">
    <property type="entry name" value="HbpS-like"/>
    <property type="match status" value="1"/>
</dbReference>
<evidence type="ECO:0000313" key="3">
    <source>
        <dbReference type="Proteomes" id="UP000216991"/>
    </source>
</evidence>
<dbReference type="PANTHER" id="PTHR34309">
    <property type="entry name" value="SLR1406 PROTEIN"/>
    <property type="match status" value="1"/>
</dbReference>
<comment type="caution">
    <text evidence="2">The sequence shown here is derived from an EMBL/GenBank/DDBJ whole genome shotgun (WGS) entry which is preliminary data.</text>
</comment>
<protein>
    <recommendedName>
        <fullName evidence="4">GlcG protein</fullName>
    </recommendedName>
</protein>
<feature type="chain" id="PRO_5012084236" description="GlcG protein" evidence="1">
    <location>
        <begin position="23"/>
        <end position="175"/>
    </location>
</feature>
<proteinExistence type="predicted"/>
<evidence type="ECO:0008006" key="4">
    <source>
        <dbReference type="Google" id="ProtNLM"/>
    </source>
</evidence>
<keyword evidence="1" id="KW-0732">Signal</keyword>